<comment type="cofactor">
    <cofactor evidence="1">
        <name>Mg(2+)</name>
        <dbReference type="ChEBI" id="CHEBI:18420"/>
    </cofactor>
</comment>
<dbReference type="Gene3D" id="3.90.79.10">
    <property type="entry name" value="Nucleoside Triphosphate Pyrophosphohydrolase"/>
    <property type="match status" value="1"/>
</dbReference>
<dbReference type="RefSeq" id="WP_177216206.1">
    <property type="nucleotide sequence ID" value="NZ_CAWRBG010000032.1"/>
</dbReference>
<accession>A0A1I7HMI1</accession>
<dbReference type="Proteomes" id="UP000242496">
    <property type="component" value="Unassembled WGS sequence"/>
</dbReference>
<dbReference type="InterPro" id="IPR015797">
    <property type="entry name" value="NUDIX_hydrolase-like_dom_sf"/>
</dbReference>
<dbReference type="EMBL" id="FPBJ01000015">
    <property type="protein sequence ID" value="SFU61930.1"/>
    <property type="molecule type" value="Genomic_DNA"/>
</dbReference>
<dbReference type="STRING" id="351659.SAMN05421784_11540"/>
<dbReference type="PANTHER" id="PTHR43736:SF1">
    <property type="entry name" value="DIHYDRONEOPTERIN TRIPHOSPHATE DIPHOSPHATASE"/>
    <property type="match status" value="1"/>
</dbReference>
<dbReference type="PROSITE" id="PS51462">
    <property type="entry name" value="NUDIX"/>
    <property type="match status" value="1"/>
</dbReference>
<organism evidence="3 4">
    <name type="scientific">Xenorhabdus koppenhoeferi</name>
    <dbReference type="NCBI Taxonomy" id="351659"/>
    <lineage>
        <taxon>Bacteria</taxon>
        <taxon>Pseudomonadati</taxon>
        <taxon>Pseudomonadota</taxon>
        <taxon>Gammaproteobacteria</taxon>
        <taxon>Enterobacterales</taxon>
        <taxon>Morganellaceae</taxon>
        <taxon>Xenorhabdus</taxon>
    </lineage>
</organism>
<dbReference type="GO" id="GO:0003824">
    <property type="term" value="F:catalytic activity"/>
    <property type="evidence" value="ECO:0007669"/>
    <property type="project" value="UniProtKB-ARBA"/>
</dbReference>
<dbReference type="PANTHER" id="PTHR43736">
    <property type="entry name" value="ADP-RIBOSE PYROPHOSPHATASE"/>
    <property type="match status" value="1"/>
</dbReference>
<protein>
    <submittedName>
        <fullName evidence="3">8-oxo-dGTP pyrophosphatase MutT, NUDIX family</fullName>
    </submittedName>
</protein>
<proteinExistence type="predicted"/>
<evidence type="ECO:0000313" key="4">
    <source>
        <dbReference type="Proteomes" id="UP000242496"/>
    </source>
</evidence>
<dbReference type="Pfam" id="PF00293">
    <property type="entry name" value="NUDIX"/>
    <property type="match status" value="1"/>
</dbReference>
<feature type="domain" description="Nudix hydrolase" evidence="2">
    <location>
        <begin position="42"/>
        <end position="178"/>
    </location>
</feature>
<gene>
    <name evidence="3" type="ORF">SAMN05421784_11540</name>
</gene>
<dbReference type="InterPro" id="IPR000086">
    <property type="entry name" value="NUDIX_hydrolase_dom"/>
</dbReference>
<sequence length="183" mass="20365">MKQEIKKLLANYSTEYVIELLYINEMMALLEVSQPFDSKNVAGHFTASAWILSHDKSKVLLTKHAKLGKWFQLGGHIEPTDRTFLDACVREATEESGIVGLSKADAFIIDVDMHPIPENCLMPEHPHYDISMCFVAPKDAEIVCSPESLQLSWVPVSEVSGITDDAAILRMVSKTNLLFKSAA</sequence>
<evidence type="ECO:0000313" key="3">
    <source>
        <dbReference type="EMBL" id="SFU61930.1"/>
    </source>
</evidence>
<name>A0A1I7HMI1_9GAMM</name>
<evidence type="ECO:0000256" key="1">
    <source>
        <dbReference type="ARBA" id="ARBA00001946"/>
    </source>
</evidence>
<evidence type="ECO:0000259" key="2">
    <source>
        <dbReference type="PROSITE" id="PS51462"/>
    </source>
</evidence>
<dbReference type="AlphaFoldDB" id="A0A1I7HMI1"/>
<keyword evidence="4" id="KW-1185">Reference proteome</keyword>
<dbReference type="CDD" id="cd03674">
    <property type="entry name" value="NUDIX_Hydrolase"/>
    <property type="match status" value="1"/>
</dbReference>
<dbReference type="SUPFAM" id="SSF55811">
    <property type="entry name" value="Nudix"/>
    <property type="match status" value="1"/>
</dbReference>
<reference evidence="4" key="1">
    <citation type="submission" date="2016-10" db="EMBL/GenBank/DDBJ databases">
        <authorList>
            <person name="Varghese N."/>
            <person name="Submissions S."/>
        </authorList>
    </citation>
    <scope>NUCLEOTIDE SEQUENCE [LARGE SCALE GENOMIC DNA]</scope>
    <source>
        <strain evidence="4">DSM 18168</strain>
    </source>
</reference>